<sequence length="108" mass="11920">MQWAVSVGPFVVGSKKLKHVVSGGSSKGRYIYVVLCVMEDAIVCVFHHGGKFINDSTLKYEGETTTLSFDPDTWSFFVVVSVVKSLGYENLKDLWYCLGGGLVLENSF</sequence>
<protein>
    <recommendedName>
        <fullName evidence="1">PB1-like domain-containing protein</fullName>
    </recommendedName>
</protein>
<organism evidence="2 3">
    <name type="scientific">Phaseolus angularis</name>
    <name type="common">Azuki bean</name>
    <name type="synonym">Vigna angularis</name>
    <dbReference type="NCBI Taxonomy" id="3914"/>
    <lineage>
        <taxon>Eukaryota</taxon>
        <taxon>Viridiplantae</taxon>
        <taxon>Streptophyta</taxon>
        <taxon>Embryophyta</taxon>
        <taxon>Tracheophyta</taxon>
        <taxon>Spermatophyta</taxon>
        <taxon>Magnoliopsida</taxon>
        <taxon>eudicotyledons</taxon>
        <taxon>Gunneridae</taxon>
        <taxon>Pentapetalae</taxon>
        <taxon>rosids</taxon>
        <taxon>fabids</taxon>
        <taxon>Fabales</taxon>
        <taxon>Fabaceae</taxon>
        <taxon>Papilionoideae</taxon>
        <taxon>50 kb inversion clade</taxon>
        <taxon>NPAAA clade</taxon>
        <taxon>indigoferoid/millettioid clade</taxon>
        <taxon>Phaseoleae</taxon>
        <taxon>Vigna</taxon>
    </lineage>
</organism>
<evidence type="ECO:0000313" key="3">
    <source>
        <dbReference type="Proteomes" id="UP000743370"/>
    </source>
</evidence>
<dbReference type="Proteomes" id="UP000743370">
    <property type="component" value="Unassembled WGS sequence"/>
</dbReference>
<feature type="domain" description="PB1-like" evidence="1">
    <location>
        <begin position="38"/>
        <end position="100"/>
    </location>
</feature>
<reference evidence="2 3" key="1">
    <citation type="submission" date="2020-05" db="EMBL/GenBank/DDBJ databases">
        <title>Vigna angularis (adzuki bean) Var. LongXiaoDou No. 4 denovo assembly.</title>
        <authorList>
            <person name="Xiang H."/>
        </authorList>
    </citation>
    <scope>NUCLEOTIDE SEQUENCE [LARGE SCALE GENOMIC DNA]</scope>
    <source>
        <tissue evidence="2">Leaf</tissue>
    </source>
</reference>
<dbReference type="InterPro" id="IPR058594">
    <property type="entry name" value="PB1-like_dom_pln"/>
</dbReference>
<name>A0A8T0JTM1_PHAAN</name>
<evidence type="ECO:0000259" key="1">
    <source>
        <dbReference type="Pfam" id="PF26130"/>
    </source>
</evidence>
<dbReference type="Pfam" id="PF26130">
    <property type="entry name" value="PB1-like"/>
    <property type="match status" value="1"/>
</dbReference>
<dbReference type="AlphaFoldDB" id="A0A8T0JTM1"/>
<comment type="caution">
    <text evidence="2">The sequence shown here is derived from an EMBL/GenBank/DDBJ whole genome shotgun (WGS) entry which is preliminary data.</text>
</comment>
<proteinExistence type="predicted"/>
<evidence type="ECO:0000313" key="2">
    <source>
        <dbReference type="EMBL" id="KAG2383958.1"/>
    </source>
</evidence>
<accession>A0A8T0JTM1</accession>
<gene>
    <name evidence="2" type="ORF">HKW66_Vig0152790</name>
</gene>
<dbReference type="EMBL" id="JABFOF010000008">
    <property type="protein sequence ID" value="KAG2383958.1"/>
    <property type="molecule type" value="Genomic_DNA"/>
</dbReference>